<dbReference type="InterPro" id="IPR050905">
    <property type="entry name" value="Plant_NBS-LRR"/>
</dbReference>
<evidence type="ECO:0000259" key="3">
    <source>
        <dbReference type="Pfam" id="PF00931"/>
    </source>
</evidence>
<keyword evidence="5" id="KW-1185">Reference proteome</keyword>
<dbReference type="SUPFAM" id="SSF52540">
    <property type="entry name" value="P-loop containing nucleoside triphosphate hydrolases"/>
    <property type="match status" value="1"/>
</dbReference>
<feature type="domain" description="NB-ARC" evidence="3">
    <location>
        <begin position="176"/>
        <end position="265"/>
    </location>
</feature>
<keyword evidence="1" id="KW-0611">Plant defense</keyword>
<sequence length="272" mass="31045">MVEIVISIAAKVAEYLVASVGRQLGYLFHYNCNMAELRDQVEKLSEARMSEAQEFIEDEKKSKKSCFKGLCPNLILRYQLSSQAKKKALDVKKSQEGGDFQTISYQLPPPGAGSAALEGHDAFKSRNLTLEKIMERLRCDDVNMIGIYPGLNSRKNFKKELLKFNKKTADMLGFQFQGKDEPTRAVELKQRLKKEKILIILDDIWKEVDWEKVGIPSKDDQTKCKIVFASRNEALLRKDMGAQECFPIQHLSQEEAWQLYKKTAGDSVENNL</sequence>
<evidence type="ECO:0000256" key="2">
    <source>
        <dbReference type="SAM" id="Coils"/>
    </source>
</evidence>
<dbReference type="EMBL" id="JARBHA010000014">
    <property type="protein sequence ID" value="KAJ9682560.1"/>
    <property type="molecule type" value="Genomic_DNA"/>
</dbReference>
<organism evidence="4 5">
    <name type="scientific">Vitis rotundifolia</name>
    <name type="common">Muscadine grape</name>
    <dbReference type="NCBI Taxonomy" id="103349"/>
    <lineage>
        <taxon>Eukaryota</taxon>
        <taxon>Viridiplantae</taxon>
        <taxon>Streptophyta</taxon>
        <taxon>Embryophyta</taxon>
        <taxon>Tracheophyta</taxon>
        <taxon>Spermatophyta</taxon>
        <taxon>Magnoliopsida</taxon>
        <taxon>eudicotyledons</taxon>
        <taxon>Gunneridae</taxon>
        <taxon>Pentapetalae</taxon>
        <taxon>rosids</taxon>
        <taxon>Vitales</taxon>
        <taxon>Vitaceae</taxon>
        <taxon>Viteae</taxon>
        <taxon>Vitis</taxon>
    </lineage>
</organism>
<dbReference type="InterPro" id="IPR002182">
    <property type="entry name" value="NB-ARC"/>
</dbReference>
<feature type="coiled-coil region" evidence="2">
    <location>
        <begin position="27"/>
        <end position="54"/>
    </location>
</feature>
<dbReference type="AlphaFoldDB" id="A0AA38Z543"/>
<dbReference type="InterPro" id="IPR027417">
    <property type="entry name" value="P-loop_NTPase"/>
</dbReference>
<gene>
    <name evidence="4" type="ORF">PVL29_018477</name>
</gene>
<evidence type="ECO:0000313" key="4">
    <source>
        <dbReference type="EMBL" id="KAJ9682560.1"/>
    </source>
</evidence>
<name>A0AA38Z543_VITRO</name>
<keyword evidence="2" id="KW-0175">Coiled coil</keyword>
<protein>
    <recommendedName>
        <fullName evidence="3">NB-ARC domain-containing protein</fullName>
    </recommendedName>
</protein>
<dbReference type="Pfam" id="PF00931">
    <property type="entry name" value="NB-ARC"/>
    <property type="match status" value="1"/>
</dbReference>
<dbReference type="PANTHER" id="PTHR33463">
    <property type="entry name" value="NB-ARC DOMAIN-CONTAINING PROTEIN-RELATED"/>
    <property type="match status" value="1"/>
</dbReference>
<reference evidence="4 5" key="1">
    <citation type="journal article" date="2023" name="BMC Biotechnol.">
        <title>Vitis rotundifolia cv Carlos genome sequencing.</title>
        <authorList>
            <person name="Huff M."/>
            <person name="Hulse-Kemp A."/>
            <person name="Scheffler B."/>
            <person name="Youngblood R."/>
            <person name="Simpson S."/>
            <person name="Babiker E."/>
            <person name="Staton M."/>
        </authorList>
    </citation>
    <scope>NUCLEOTIDE SEQUENCE [LARGE SCALE GENOMIC DNA]</scope>
    <source>
        <tissue evidence="4">Leaf</tissue>
    </source>
</reference>
<dbReference type="GO" id="GO:0043531">
    <property type="term" value="F:ADP binding"/>
    <property type="evidence" value="ECO:0007669"/>
    <property type="project" value="InterPro"/>
</dbReference>
<proteinExistence type="predicted"/>
<evidence type="ECO:0000256" key="1">
    <source>
        <dbReference type="ARBA" id="ARBA00022821"/>
    </source>
</evidence>
<dbReference type="PANTHER" id="PTHR33463:SF198">
    <property type="entry name" value="RPP4C3"/>
    <property type="match status" value="1"/>
</dbReference>
<dbReference type="Gene3D" id="3.40.50.300">
    <property type="entry name" value="P-loop containing nucleotide triphosphate hydrolases"/>
    <property type="match status" value="1"/>
</dbReference>
<dbReference type="Proteomes" id="UP001168098">
    <property type="component" value="Unassembled WGS sequence"/>
</dbReference>
<accession>A0AA38Z543</accession>
<comment type="caution">
    <text evidence="4">The sequence shown here is derived from an EMBL/GenBank/DDBJ whole genome shotgun (WGS) entry which is preliminary data.</text>
</comment>
<evidence type="ECO:0000313" key="5">
    <source>
        <dbReference type="Proteomes" id="UP001168098"/>
    </source>
</evidence>